<sequence>MPSHPHVWPADRWNTRPVKARVLAVARTLTSATRVLDVLTLLHPDGIERYFTVNPGSAFADRALDDFLHGLPGYTVLDWEDAVRRRFDLAVACAVHASMHRLDAHLVVLPHGAGYNRLVTESTGDTVSAAGLSRHELTHRGRVFVDVLGLSHPEQLDRLRVSCPEALDVAQVVGDPCFDRILRSERSRDGYRAALGAVDGRRLVVVNSTWSEHSLFGRHPDLPQRLVRRLPADEYTVAVVLHPNVWSRHDPEALLDDARRMGLRLIPPHQGWQAALVAADCLIGDHGSVSVYGAALERRTLLVATGAAELDPHSPSYAFGQHAPALDPDGDLAAQLELALAHDPADLSDLTDRSLAHRGESARVLRPLLYSFLGGLDEPEGEPVLPPYPKPAPRPTGDGPTAYDVEGKSEGTEVSLRRYPFHPDDHTPRGFHALTDDHPGDALRYTAEVLARTEPHAERPAVRWLADTALELPGLAVAVAALGPARHLLRLHGGLLLEARAERGFGCPDPSLDPLLLGSALACWLADGGDPAGLPEHGLTVRTGEHRTRVSFSTGT</sequence>
<name>A0ABY7QAZ2_9ACTN</name>
<dbReference type="EMBL" id="CP115450">
    <property type="protein sequence ID" value="WBP89894.1"/>
    <property type="molecule type" value="Genomic_DNA"/>
</dbReference>
<dbReference type="Proteomes" id="UP001212821">
    <property type="component" value="Chromosome"/>
</dbReference>
<evidence type="ECO:0000313" key="1">
    <source>
        <dbReference type="EMBL" id="WBP89894.1"/>
    </source>
</evidence>
<evidence type="ECO:0000313" key="2">
    <source>
        <dbReference type="Proteomes" id="UP001212821"/>
    </source>
</evidence>
<dbReference type="RefSeq" id="WP_270148385.1">
    <property type="nucleotide sequence ID" value="NZ_CP115450.1"/>
</dbReference>
<protein>
    <recommendedName>
        <fullName evidence="3">Translation initiation factor 2</fullName>
    </recommendedName>
</protein>
<dbReference type="Gene3D" id="3.40.50.12580">
    <property type="match status" value="1"/>
</dbReference>
<organism evidence="1 2">
    <name type="scientific">Kitasatospora cathayae</name>
    <dbReference type="NCBI Taxonomy" id="3004092"/>
    <lineage>
        <taxon>Bacteria</taxon>
        <taxon>Bacillati</taxon>
        <taxon>Actinomycetota</taxon>
        <taxon>Actinomycetes</taxon>
        <taxon>Kitasatosporales</taxon>
        <taxon>Streptomycetaceae</taxon>
        <taxon>Kitasatospora</taxon>
    </lineage>
</organism>
<keyword evidence="2" id="KW-1185">Reference proteome</keyword>
<proteinExistence type="predicted"/>
<accession>A0ABY7QAZ2</accession>
<dbReference type="InterPro" id="IPR043148">
    <property type="entry name" value="TagF_C"/>
</dbReference>
<evidence type="ECO:0008006" key="3">
    <source>
        <dbReference type="Google" id="ProtNLM"/>
    </source>
</evidence>
<reference evidence="2" key="1">
    <citation type="submission" date="2022-12" db="EMBL/GenBank/DDBJ databases">
        <authorList>
            <person name="Mo P."/>
        </authorList>
    </citation>
    <scope>NUCLEOTIDE SEQUENCE [LARGE SCALE GENOMIC DNA]</scope>
    <source>
        <strain evidence="2">HUAS 3-15</strain>
    </source>
</reference>
<gene>
    <name evidence="1" type="ORF">O1G21_31335</name>
</gene>